<feature type="chain" id="PRO_5043903049" description="Alginate export domain-containing protein" evidence="1">
    <location>
        <begin position="23"/>
        <end position="429"/>
    </location>
</feature>
<name>A0AAW8JLB6_9GAMM</name>
<accession>A0AAW8JLB6</accession>
<sequence>MKKILQKMAITALATGVMQAHAEYVYSHDGLTIKPTAELTYGMFYSDKSYQNPESESHKYWHEIYAKYGAKATYDLANSSLYASLVGISSATLGDGDAGNLTTGDEHRTSVDEWKIGFRNAKSDQENATIDLSIGRQNVVVGDGFVVAGDALNMGKGIADELDRGGGYYLAARRSFDFTTVLDFKPIDELATRWMYLESDNKAQNKAKLWLTDWQYTKPKYDLGLTYLQITDLDDPFNETDRKDLKDVAVRGKTKLNEQLGLSGEFVHQDKKSDNENAWYLGINYTFDQVKYTPNLSYRYSSFSENYDPLFYGNTDAGFGTWFQGEVAGNYAGPFNSNARIHQISLQASVKENLHLGLLAYRFETIKKTYENLDGHEIDAFAIWSPTKQINVIPLIGFYKPKKDIENKGSQVSDNKTNTYAQLILQYLY</sequence>
<evidence type="ECO:0000313" key="2">
    <source>
        <dbReference type="EMBL" id="MDQ9072192.1"/>
    </source>
</evidence>
<dbReference type="AlphaFoldDB" id="A0AAW8JLB6"/>
<evidence type="ECO:0000256" key="1">
    <source>
        <dbReference type="SAM" id="SignalP"/>
    </source>
</evidence>
<keyword evidence="1" id="KW-0732">Signal</keyword>
<dbReference type="Proteomes" id="UP001243195">
    <property type="component" value="Unassembled WGS sequence"/>
</dbReference>
<feature type="signal peptide" evidence="1">
    <location>
        <begin position="1"/>
        <end position="22"/>
    </location>
</feature>
<dbReference type="RefSeq" id="WP_308956618.1">
    <property type="nucleotide sequence ID" value="NZ_JAVICY010000019.1"/>
</dbReference>
<dbReference type="EMBL" id="JAVIDA010000016">
    <property type="protein sequence ID" value="MDQ9072192.1"/>
    <property type="molecule type" value="Genomic_DNA"/>
</dbReference>
<gene>
    <name evidence="2" type="ORF">RFH51_12055</name>
</gene>
<protein>
    <recommendedName>
        <fullName evidence="4">Alginate export domain-containing protein</fullName>
    </recommendedName>
</protein>
<evidence type="ECO:0000313" key="3">
    <source>
        <dbReference type="Proteomes" id="UP001243195"/>
    </source>
</evidence>
<reference evidence="2" key="1">
    <citation type="submission" date="2023-08" db="EMBL/GenBank/DDBJ databases">
        <title>Emergence of clinically-relevant ST2 carbapenem-resistant Acinetobacter baumannii strains in hospital sewages in Zhejiang, East of China.</title>
        <authorList>
            <person name="Kaichao C."/>
            <person name="Zhang R."/>
        </authorList>
    </citation>
    <scope>NUCLEOTIDE SEQUENCE</scope>
    <source>
        <strain evidence="2">M-SY-60</strain>
    </source>
</reference>
<proteinExistence type="predicted"/>
<organism evidence="2 3">
    <name type="scientific">Acinetobacter gerneri</name>
    <dbReference type="NCBI Taxonomy" id="202952"/>
    <lineage>
        <taxon>Bacteria</taxon>
        <taxon>Pseudomonadati</taxon>
        <taxon>Pseudomonadota</taxon>
        <taxon>Gammaproteobacteria</taxon>
        <taxon>Moraxellales</taxon>
        <taxon>Moraxellaceae</taxon>
        <taxon>Acinetobacter</taxon>
    </lineage>
</organism>
<evidence type="ECO:0008006" key="4">
    <source>
        <dbReference type="Google" id="ProtNLM"/>
    </source>
</evidence>
<comment type="caution">
    <text evidence="2">The sequence shown here is derived from an EMBL/GenBank/DDBJ whole genome shotgun (WGS) entry which is preliminary data.</text>
</comment>